<dbReference type="Pfam" id="PF01398">
    <property type="entry name" value="JAB"/>
    <property type="match status" value="1"/>
</dbReference>
<sequence length="293" mass="33017">MASSSLKESERTVYLHPLVILNISDHFTRSLSFDRNRKNRKVYGALFGVQSGLTAHIYDSFELIYDPANNALDMDHLNTKRNQYSQVFPDYELLGWYATGQDPSEADMIFHKKICEVNESPLFLMFDPNVSAGTKELPVSLYESVLHMINEVPTMIFVLIDYKIETAESERITVDVANESTLLGDGSGSSESALTLQLGNLHNSISMLTERVRVIQKYLLKTKNGEIPKNHELLREISGLCNQLPIVNSESFQDQFFTEYNDTLLVTYLATITKGAAAISTVMEKVSLSNTRK</sequence>
<organism evidence="4">
    <name type="scientific">Aplanochytrium stocchinoi</name>
    <dbReference type="NCBI Taxonomy" id="215587"/>
    <lineage>
        <taxon>Eukaryota</taxon>
        <taxon>Sar</taxon>
        <taxon>Stramenopiles</taxon>
        <taxon>Bigyra</taxon>
        <taxon>Labyrinthulomycetes</taxon>
        <taxon>Thraustochytrida</taxon>
        <taxon>Thraustochytriidae</taxon>
        <taxon>Aplanochytrium</taxon>
    </lineage>
</organism>
<gene>
    <name evidence="4" type="ORF">ASTO00021_LOCUS14794</name>
</gene>
<keyword evidence="2" id="KW-0963">Cytoplasm</keyword>
<comment type="subcellular location">
    <subcellularLocation>
        <location evidence="2">Cytoplasm</location>
    </subcellularLocation>
    <subcellularLocation>
        <location evidence="2">Nucleus</location>
    </subcellularLocation>
</comment>
<comment type="similarity">
    <text evidence="1 2">Belongs to the peptidase M67A family. CSN6 subfamily.</text>
</comment>
<dbReference type="InterPro" id="IPR033859">
    <property type="entry name" value="MPN_CSN6"/>
</dbReference>
<dbReference type="GO" id="GO:0000338">
    <property type="term" value="P:protein deneddylation"/>
    <property type="evidence" value="ECO:0007669"/>
    <property type="project" value="InterPro"/>
</dbReference>
<evidence type="ECO:0000259" key="3">
    <source>
        <dbReference type="PROSITE" id="PS50249"/>
    </source>
</evidence>
<evidence type="ECO:0000256" key="1">
    <source>
        <dbReference type="ARBA" id="ARBA00010893"/>
    </source>
</evidence>
<dbReference type="PANTHER" id="PTHR10540:SF8">
    <property type="entry name" value="COP9 SIGNALOSOME COMPLEX SUBUNIT 6"/>
    <property type="match status" value="1"/>
</dbReference>
<dbReference type="PANTHER" id="PTHR10540">
    <property type="entry name" value="EUKARYOTIC TRANSLATION INITIATION FACTOR 3 SUBUNIT F-RELATED"/>
    <property type="match status" value="1"/>
</dbReference>
<dbReference type="AlphaFoldDB" id="A0A7S3PMW7"/>
<dbReference type="GO" id="GO:0008180">
    <property type="term" value="C:COP9 signalosome"/>
    <property type="evidence" value="ECO:0007669"/>
    <property type="project" value="UniProtKB-UniRule"/>
</dbReference>
<dbReference type="CDD" id="cd08063">
    <property type="entry name" value="MPN_CSN6"/>
    <property type="match status" value="1"/>
</dbReference>
<evidence type="ECO:0000256" key="2">
    <source>
        <dbReference type="RuleBase" id="RU367006"/>
    </source>
</evidence>
<dbReference type="InterPro" id="IPR037518">
    <property type="entry name" value="MPN"/>
</dbReference>
<dbReference type="GO" id="GO:0008237">
    <property type="term" value="F:metallopeptidase activity"/>
    <property type="evidence" value="ECO:0007669"/>
    <property type="project" value="InterPro"/>
</dbReference>
<dbReference type="EMBL" id="HBIN01019387">
    <property type="protein sequence ID" value="CAE0444753.1"/>
    <property type="molecule type" value="Transcribed_RNA"/>
</dbReference>
<keyword evidence="2" id="KW-0539">Nucleus</keyword>
<keyword evidence="2" id="KW-0736">Signalosome</keyword>
<dbReference type="SMART" id="SM00232">
    <property type="entry name" value="JAB_MPN"/>
    <property type="match status" value="1"/>
</dbReference>
<feature type="domain" description="MPN" evidence="3">
    <location>
        <begin position="13"/>
        <end position="148"/>
    </location>
</feature>
<comment type="function">
    <text evidence="2">Component of the COP9 signalosome complex (CSN), a complex involved in various cellular and developmental processes.</text>
</comment>
<dbReference type="InterPro" id="IPR000555">
    <property type="entry name" value="JAMM/MPN+_dom"/>
</dbReference>
<dbReference type="InterPro" id="IPR024969">
    <property type="entry name" value="EIF3F/CSN6-like_C"/>
</dbReference>
<dbReference type="Gene3D" id="3.40.140.10">
    <property type="entry name" value="Cytidine Deaminase, domain 2"/>
    <property type="match status" value="1"/>
</dbReference>
<evidence type="ECO:0000313" key="4">
    <source>
        <dbReference type="EMBL" id="CAE0444753.1"/>
    </source>
</evidence>
<name>A0A7S3PMW7_9STRA</name>
<dbReference type="GO" id="GO:0005737">
    <property type="term" value="C:cytoplasm"/>
    <property type="evidence" value="ECO:0007669"/>
    <property type="project" value="UniProtKB-SubCell"/>
</dbReference>
<protein>
    <recommendedName>
        <fullName evidence="2">COP9 signalosome complex subunit 6</fullName>
    </recommendedName>
</protein>
<dbReference type="Pfam" id="PF13012">
    <property type="entry name" value="MitMem_reg"/>
    <property type="match status" value="1"/>
</dbReference>
<proteinExistence type="inferred from homology"/>
<reference evidence="4" key="1">
    <citation type="submission" date="2021-01" db="EMBL/GenBank/DDBJ databases">
        <authorList>
            <person name="Corre E."/>
            <person name="Pelletier E."/>
            <person name="Niang G."/>
            <person name="Scheremetjew M."/>
            <person name="Finn R."/>
            <person name="Kale V."/>
            <person name="Holt S."/>
            <person name="Cochrane G."/>
            <person name="Meng A."/>
            <person name="Brown T."/>
            <person name="Cohen L."/>
        </authorList>
    </citation>
    <scope>NUCLEOTIDE SEQUENCE</scope>
    <source>
        <strain evidence="4">GSBS06</strain>
    </source>
</reference>
<accession>A0A7S3PMW7</accession>
<dbReference type="PROSITE" id="PS50249">
    <property type="entry name" value="MPN"/>
    <property type="match status" value="1"/>
</dbReference>